<comment type="caution">
    <text evidence="1">The sequence shown here is derived from an EMBL/GenBank/DDBJ whole genome shotgun (WGS) entry which is preliminary data.</text>
</comment>
<dbReference type="AlphaFoldDB" id="A0AAP5LLE5"/>
<proteinExistence type="predicted"/>
<sequence>MSASGYRLNIMSYWLNGLRCRLDCAFSLASIAGLRKAAKVKILFNVAGVKPAGHRGYPISHENDGGHPLFQVEPGVLSNSYVCFGLLHLYEWKEDS</sequence>
<evidence type="ECO:0000313" key="1">
    <source>
        <dbReference type="EMBL" id="MDR6722976.1"/>
    </source>
</evidence>
<dbReference type="EMBL" id="JAVDTR010000003">
    <property type="protein sequence ID" value="MDR6722976.1"/>
    <property type="molecule type" value="Genomic_DNA"/>
</dbReference>
<accession>A0AAP5LLE5</accession>
<evidence type="ECO:0000313" key="2">
    <source>
        <dbReference type="Proteomes" id="UP001254832"/>
    </source>
</evidence>
<name>A0AAP5LLE5_PAEAM</name>
<protein>
    <submittedName>
        <fullName evidence="1">Uncharacterized protein</fullName>
    </submittedName>
</protein>
<organism evidence="1 2">
    <name type="scientific">Paenibacillus amylolyticus</name>
    <dbReference type="NCBI Taxonomy" id="1451"/>
    <lineage>
        <taxon>Bacteria</taxon>
        <taxon>Bacillati</taxon>
        <taxon>Bacillota</taxon>
        <taxon>Bacilli</taxon>
        <taxon>Bacillales</taxon>
        <taxon>Paenibacillaceae</taxon>
        <taxon>Paenibacillus</taxon>
    </lineage>
</organism>
<reference evidence="1" key="1">
    <citation type="submission" date="2023-07" db="EMBL/GenBank/DDBJ databases">
        <title>Sorghum-associated microbial communities from plants grown in Nebraska, USA.</title>
        <authorList>
            <person name="Schachtman D."/>
        </authorList>
    </citation>
    <scope>NUCLEOTIDE SEQUENCE</scope>
    <source>
        <strain evidence="1">BE80</strain>
    </source>
</reference>
<gene>
    <name evidence="1" type="ORF">J2W91_001428</name>
</gene>
<dbReference type="Proteomes" id="UP001254832">
    <property type="component" value="Unassembled WGS sequence"/>
</dbReference>